<proteinExistence type="predicted"/>
<dbReference type="InterPro" id="IPR038732">
    <property type="entry name" value="HpyO/CreE_NAD-binding"/>
</dbReference>
<comment type="caution">
    <text evidence="2">The sequence shown here is derived from an EMBL/GenBank/DDBJ whole genome shotgun (WGS) entry which is preliminary data.</text>
</comment>
<dbReference type="Proteomes" id="UP000070258">
    <property type="component" value="Unassembled WGS sequence"/>
</dbReference>
<reference evidence="3" key="1">
    <citation type="submission" date="2016-02" db="EMBL/GenBank/DDBJ databases">
        <authorList>
            <person name="Wen L."/>
            <person name="He K."/>
            <person name="Yang H."/>
        </authorList>
    </citation>
    <scope>NUCLEOTIDE SEQUENCE [LARGE SCALE GENOMIC DNA]</scope>
    <source>
        <strain evidence="3">JCM 15929</strain>
    </source>
</reference>
<evidence type="ECO:0000313" key="3">
    <source>
        <dbReference type="Proteomes" id="UP000070258"/>
    </source>
</evidence>
<organism evidence="2 3">
    <name type="scientific">Tsukamurella pseudospumae</name>
    <dbReference type="NCBI Taxonomy" id="239498"/>
    <lineage>
        <taxon>Bacteria</taxon>
        <taxon>Bacillati</taxon>
        <taxon>Actinomycetota</taxon>
        <taxon>Actinomycetes</taxon>
        <taxon>Mycobacteriales</taxon>
        <taxon>Tsukamurellaceae</taxon>
        <taxon>Tsukamurella</taxon>
    </lineage>
</organism>
<dbReference type="SUPFAM" id="SSF51905">
    <property type="entry name" value="FAD/NAD(P)-binding domain"/>
    <property type="match status" value="1"/>
</dbReference>
<dbReference type="InterPro" id="IPR036188">
    <property type="entry name" value="FAD/NAD-bd_sf"/>
</dbReference>
<protein>
    <recommendedName>
        <fullName evidence="1">FAD-dependent urate hydroxylase HpyO/Asp monooxygenase CreE-like FAD/NAD(P)-binding domain-containing protein</fullName>
    </recommendedName>
</protein>
<accession>A0A138AMJ0</accession>
<dbReference type="STRING" id="239498.AXK60_24690"/>
<evidence type="ECO:0000259" key="1">
    <source>
        <dbReference type="Pfam" id="PF13454"/>
    </source>
</evidence>
<dbReference type="PANTHER" id="PTHR40254">
    <property type="entry name" value="BLR0577 PROTEIN"/>
    <property type="match status" value="1"/>
</dbReference>
<dbReference type="PANTHER" id="PTHR40254:SF1">
    <property type="entry name" value="BLR0577 PROTEIN"/>
    <property type="match status" value="1"/>
</dbReference>
<feature type="domain" description="FAD-dependent urate hydroxylase HpyO/Asp monooxygenase CreE-like FAD/NAD(P)-binding" evidence="1">
    <location>
        <begin position="2"/>
        <end position="163"/>
    </location>
</feature>
<name>A0A138AMJ0_9ACTN</name>
<dbReference type="InterPro" id="IPR052189">
    <property type="entry name" value="L-asp_N-monooxygenase_NS-form"/>
</dbReference>
<dbReference type="AlphaFoldDB" id="A0A138AMJ0"/>
<dbReference type="Pfam" id="PF13454">
    <property type="entry name" value="NAD_binding_9"/>
    <property type="match status" value="1"/>
</dbReference>
<evidence type="ECO:0000313" key="2">
    <source>
        <dbReference type="EMBL" id="KXP11660.1"/>
    </source>
</evidence>
<gene>
    <name evidence="2" type="ORF">AXK60_24690</name>
</gene>
<dbReference type="EMBL" id="LSRF01000019">
    <property type="protein sequence ID" value="KXP11660.1"/>
    <property type="molecule type" value="Genomic_DNA"/>
</dbReference>
<sequence>MERLVENARAHRETSVEVMVFDDTSVGAGKVWRPDQAPQLLMNTVTSQITMFTDDTIECDGPICPGPSMYEWLSEGHCNAIDDFTLRTEAAMLDANDYPSRALYGHYLLWCLSRTLDRAAQNVAVTPHLARISNIAQAGHTWLLETDTGRSHVADSVILTLGHLPASPQTDALARFASQNDVTYIPPANPADVDTSSIPANQSVILRGLGLCFFDYLSLLTVARGGRFERADGDGTLRYIRSGREPHIIAGCRRGVPHHARGANQKGVSERHEPRFLTQSVIDQMQQRAAAGTPVDFNTDVWPLIRAEVEFAYAKAALPAVPEKEIFSAVAEAPTAKAQVLSQLGLPADRQFNWHNILNPAASAPTQTSADFRAWLLDYLRSDLQLAREGNKSNPVKAAVDVMRDLRNEARQVIDHGVVSAHSYREHIVSTYTPNNAFLSIGPPASRIEELIALIEADVVSIVGPGMRVDPSSDGRFVAYSPAIPDSTHSATMLVDARLPDMSSQFSGDQLLTNLIASGLARVHQLDQGFTTYVTGAIDVTPSPYRVVDRDGGAHRNLFAFGIPTEGVHWATAAGVRPGVGSVILSDADAVARAALGLRRNSTELAGSGVCGNE</sequence>